<comment type="caution">
    <text evidence="1">The sequence shown here is derived from an EMBL/GenBank/DDBJ whole genome shotgun (WGS) entry which is preliminary data.</text>
</comment>
<gene>
    <name evidence="1" type="ORF">TcWFU_005595</name>
</gene>
<name>A0ABR4QH82_9CEST</name>
<dbReference type="EMBL" id="JAKROA010000003">
    <property type="protein sequence ID" value="KAL5108981.1"/>
    <property type="molecule type" value="Genomic_DNA"/>
</dbReference>
<protein>
    <submittedName>
        <fullName evidence="1">Uncharacterized protein</fullName>
    </submittedName>
</protein>
<organism evidence="1 2">
    <name type="scientific">Taenia crassiceps</name>
    <dbReference type="NCBI Taxonomy" id="6207"/>
    <lineage>
        <taxon>Eukaryota</taxon>
        <taxon>Metazoa</taxon>
        <taxon>Spiralia</taxon>
        <taxon>Lophotrochozoa</taxon>
        <taxon>Platyhelminthes</taxon>
        <taxon>Cestoda</taxon>
        <taxon>Eucestoda</taxon>
        <taxon>Cyclophyllidea</taxon>
        <taxon>Taeniidae</taxon>
        <taxon>Taenia</taxon>
    </lineage>
</organism>
<keyword evidence="2" id="KW-1185">Reference proteome</keyword>
<evidence type="ECO:0000313" key="1">
    <source>
        <dbReference type="EMBL" id="KAL5108981.1"/>
    </source>
</evidence>
<reference evidence="1 2" key="1">
    <citation type="journal article" date="2022" name="Front. Cell. Infect. Microbiol.">
        <title>The Genomes of Two Strains of Taenia crassiceps the Animal Model for the Study of Human Cysticercosis.</title>
        <authorList>
            <person name="Bobes R.J."/>
            <person name="Estrada K."/>
            <person name="Rios-Valencia D.G."/>
            <person name="Calderon-Gallegos A."/>
            <person name="de la Torre P."/>
            <person name="Carrero J.C."/>
            <person name="Sanchez-Flores A."/>
            <person name="Laclette J.P."/>
        </authorList>
    </citation>
    <scope>NUCLEOTIDE SEQUENCE [LARGE SCALE GENOMIC DNA]</scope>
    <source>
        <strain evidence="1">WFUcys</strain>
    </source>
</reference>
<sequence>MQQPFRDHSSCVDVKIDLPGDFPTVVKAQHLICLRFLLQQSNPMWGNFGIKNAAFYGSTVPSATEEPINVKPLEVITADTPPDALNIFKLCRRLRKSHDSNRHRSNS</sequence>
<evidence type="ECO:0000313" key="2">
    <source>
        <dbReference type="Proteomes" id="UP001651158"/>
    </source>
</evidence>
<accession>A0ABR4QH82</accession>
<proteinExistence type="predicted"/>
<dbReference type="Proteomes" id="UP001651158">
    <property type="component" value="Unassembled WGS sequence"/>
</dbReference>